<dbReference type="KEGG" id="dak:DaAHT2_0091"/>
<dbReference type="Proteomes" id="UP000001508">
    <property type="component" value="Chromosome"/>
</dbReference>
<dbReference type="STRING" id="589865.DaAHT2_0091"/>
<dbReference type="Pfam" id="PF04519">
    <property type="entry name" value="Bactofilin"/>
    <property type="match status" value="1"/>
</dbReference>
<dbReference type="RefSeq" id="WP_013162335.1">
    <property type="nucleotide sequence ID" value="NC_014216.1"/>
</dbReference>
<evidence type="ECO:0000256" key="1">
    <source>
        <dbReference type="ARBA" id="ARBA00044755"/>
    </source>
</evidence>
<evidence type="ECO:0000313" key="4">
    <source>
        <dbReference type="Proteomes" id="UP000001508"/>
    </source>
</evidence>
<dbReference type="HOGENOM" id="CLU_1486771_0_0_7"/>
<dbReference type="EMBL" id="CP001940">
    <property type="protein sequence ID" value="ADH84804.1"/>
    <property type="molecule type" value="Genomic_DNA"/>
</dbReference>
<accession>D6Z5E7</accession>
<dbReference type="OrthoDB" id="5432602at2"/>
<organism evidence="3 4">
    <name type="scientific">Desulfurivibrio alkaliphilus (strain DSM 19089 / UNIQEM U267 / AHT2)</name>
    <dbReference type="NCBI Taxonomy" id="589865"/>
    <lineage>
        <taxon>Bacteria</taxon>
        <taxon>Pseudomonadati</taxon>
        <taxon>Thermodesulfobacteriota</taxon>
        <taxon>Desulfobulbia</taxon>
        <taxon>Desulfobulbales</taxon>
        <taxon>Desulfobulbaceae</taxon>
        <taxon>Desulfurivibrio</taxon>
    </lineage>
</organism>
<dbReference type="eggNOG" id="COG1664">
    <property type="taxonomic scope" value="Bacteria"/>
</dbReference>
<evidence type="ECO:0000256" key="2">
    <source>
        <dbReference type="SAM" id="MobiDB-lite"/>
    </source>
</evidence>
<evidence type="ECO:0008006" key="5">
    <source>
        <dbReference type="Google" id="ProtNLM"/>
    </source>
</evidence>
<sequence length="181" mass="18655">MVFWRKKKDDLEAGAVTSILGQELQMEGDVSFKGKLRLDGRVKGNVQGDYLILGENGVVNGDVQVNTFVCSGRVDGNVNAKKFQISNRGVINGKVEASDLAVESGAALNGEVKSRSKELRLVPGTSIPKEEWDAQVKGAASGASGAKKAAAAVAAAGKSGQQESSSAPDKPGKQEAAAVAG</sequence>
<dbReference type="PANTHER" id="PTHR35024:SF4">
    <property type="entry name" value="POLYMER-FORMING CYTOSKELETAL PROTEIN"/>
    <property type="match status" value="1"/>
</dbReference>
<evidence type="ECO:0000313" key="3">
    <source>
        <dbReference type="EMBL" id="ADH84804.1"/>
    </source>
</evidence>
<proteinExistence type="inferred from homology"/>
<dbReference type="PANTHER" id="PTHR35024">
    <property type="entry name" value="HYPOTHETICAL CYTOSOLIC PROTEIN"/>
    <property type="match status" value="1"/>
</dbReference>
<feature type="region of interest" description="Disordered" evidence="2">
    <location>
        <begin position="153"/>
        <end position="181"/>
    </location>
</feature>
<dbReference type="InParanoid" id="D6Z5E7"/>
<feature type="compositionally biased region" description="Low complexity" evidence="2">
    <location>
        <begin position="153"/>
        <end position="162"/>
    </location>
</feature>
<dbReference type="AlphaFoldDB" id="D6Z5E7"/>
<name>D6Z5E7_DESAT</name>
<comment type="similarity">
    <text evidence="1">Belongs to the bactofilin family.</text>
</comment>
<keyword evidence="4" id="KW-1185">Reference proteome</keyword>
<dbReference type="InterPro" id="IPR007607">
    <property type="entry name" value="BacA/B"/>
</dbReference>
<gene>
    <name evidence="3" type="ordered locus">DaAHT2_0091</name>
</gene>
<reference evidence="4" key="1">
    <citation type="submission" date="2010-02" db="EMBL/GenBank/DDBJ databases">
        <title>Complete sequence of Desulfurivibrio alkaliphilus AHT2.</title>
        <authorList>
            <consortium name="US DOE Joint Genome Institute"/>
            <person name="Pitluck S."/>
            <person name="Chertkov O."/>
            <person name="Detter J.C."/>
            <person name="Han C."/>
            <person name="Tapia R."/>
            <person name="Larimer F."/>
            <person name="Land M."/>
            <person name="Hauser L."/>
            <person name="Kyrpides N."/>
            <person name="Mikhailova N."/>
            <person name="Sorokin D.Y."/>
            <person name="Muyzer G."/>
            <person name="Woyke T."/>
        </authorList>
    </citation>
    <scope>NUCLEOTIDE SEQUENCE [LARGE SCALE GENOMIC DNA]</scope>
    <source>
        <strain evidence="4">DSM 19089 / UNIQEM U267 / AHT2</strain>
    </source>
</reference>
<protein>
    <recommendedName>
        <fullName evidence="5">Polymer-forming cytoskeletal protein</fullName>
    </recommendedName>
</protein>